<feature type="compositionally biased region" description="Low complexity" evidence="5">
    <location>
        <begin position="262"/>
        <end position="288"/>
    </location>
</feature>
<dbReference type="PANTHER" id="PTHR23041:SF78">
    <property type="entry name" value="E3 UBIQUITIN-PROTEIN LIGASE RNF4"/>
    <property type="match status" value="1"/>
</dbReference>
<reference evidence="7" key="1">
    <citation type="submission" date="2015-01" db="EMBL/GenBank/DDBJ databases">
        <title>The Genome Sequence of Cladophialophora bantiana CBS 173.52.</title>
        <authorList>
            <consortium name="The Broad Institute Genomics Platform"/>
            <person name="Cuomo C."/>
            <person name="de Hoog S."/>
            <person name="Gorbushina A."/>
            <person name="Stielow B."/>
            <person name="Teixiera M."/>
            <person name="Abouelleil A."/>
            <person name="Chapman S.B."/>
            <person name="Priest M."/>
            <person name="Young S.K."/>
            <person name="Wortman J."/>
            <person name="Nusbaum C."/>
            <person name="Birren B."/>
        </authorList>
    </citation>
    <scope>NUCLEOTIDE SEQUENCE [LARGE SCALE GENOMIC DNA]</scope>
    <source>
        <strain evidence="7">CBS 173.52</strain>
    </source>
</reference>
<feature type="compositionally biased region" description="Polar residues" evidence="5">
    <location>
        <begin position="157"/>
        <end position="171"/>
    </location>
</feature>
<feature type="compositionally biased region" description="Low complexity" evidence="5">
    <location>
        <begin position="135"/>
        <end position="152"/>
    </location>
</feature>
<protein>
    <recommendedName>
        <fullName evidence="6">RING-type domain-containing protein</fullName>
    </recommendedName>
</protein>
<proteinExistence type="predicted"/>
<accession>A0A0D2HTU9</accession>
<dbReference type="InterPro" id="IPR013083">
    <property type="entry name" value="Znf_RING/FYVE/PHD"/>
</dbReference>
<dbReference type="PANTHER" id="PTHR23041">
    <property type="entry name" value="RING FINGER DOMAIN-CONTAINING"/>
    <property type="match status" value="1"/>
</dbReference>
<keyword evidence="2 4" id="KW-0863">Zinc-finger</keyword>
<feature type="compositionally biased region" description="Basic and acidic residues" evidence="5">
    <location>
        <begin position="432"/>
        <end position="441"/>
    </location>
</feature>
<evidence type="ECO:0000256" key="5">
    <source>
        <dbReference type="SAM" id="MobiDB-lite"/>
    </source>
</evidence>
<feature type="domain" description="RING-type" evidence="6">
    <location>
        <begin position="350"/>
        <end position="403"/>
    </location>
</feature>
<keyword evidence="8" id="KW-1185">Reference proteome</keyword>
<feature type="region of interest" description="Disordered" evidence="5">
    <location>
        <begin position="429"/>
        <end position="494"/>
    </location>
</feature>
<dbReference type="AlphaFoldDB" id="A0A0D2HTU9"/>
<dbReference type="VEuPathDB" id="FungiDB:Z519_11473"/>
<evidence type="ECO:0000313" key="7">
    <source>
        <dbReference type="EMBL" id="KIW87889.1"/>
    </source>
</evidence>
<dbReference type="GO" id="GO:0008270">
    <property type="term" value="F:zinc ion binding"/>
    <property type="evidence" value="ECO:0007669"/>
    <property type="project" value="UniProtKB-KW"/>
</dbReference>
<sequence length="494" mass="55273">MSSSSSYHSTPFSSAEPALLLPLPQPQPQPHRSSPHDRSQQRPAQPLRRSSPRLFRDFFDAMSDGASRRQITLPHPRRSHLSHRDTFHDVNRALENANRALQNAQEAFHQARRPATGNEARRLRIDSETPNQLVDLTTQPSTSPQTSDSSLSAESHYISQTTHPHDSSSASRPRRLNALDEPVYGPPPTSSDHQFPSLSARFRFWPTGPGVFLNRLDPNYPLVDGRLPPAFEQEAINRQRENHQNWERTQARSRHRRRVEQEQNQNQDPPQVTMSPPSSSSRSTNQSSQRRRPSTASAEEDDPSIESVDLTAVDDNETLSAALAKQRQDAILAQNSGTEAGRTPLTAYKCPVCMDTPTDATSTACGHVFCHRCIVDTLKWSIETRRENVPASRKTKGVCPVCRKTLDMKDTPGPARGLIPLELKLMVKKRKREDDPDEKGQRKGKGKGKLLTEAETLSDDEENGHSRGTDPRVAKQENDASDEAIWGAFIDEQA</sequence>
<evidence type="ECO:0000313" key="8">
    <source>
        <dbReference type="Proteomes" id="UP000053789"/>
    </source>
</evidence>
<evidence type="ECO:0000259" key="6">
    <source>
        <dbReference type="PROSITE" id="PS50089"/>
    </source>
</evidence>
<dbReference type="EMBL" id="KN847001">
    <property type="protein sequence ID" value="KIW87889.1"/>
    <property type="molecule type" value="Genomic_DNA"/>
</dbReference>
<dbReference type="RefSeq" id="XP_016614558.1">
    <property type="nucleotide sequence ID" value="XM_016769185.1"/>
</dbReference>
<dbReference type="SMART" id="SM00184">
    <property type="entry name" value="RING"/>
    <property type="match status" value="1"/>
</dbReference>
<feature type="compositionally biased region" description="Low complexity" evidence="5">
    <location>
        <begin position="1"/>
        <end position="22"/>
    </location>
</feature>
<dbReference type="PROSITE" id="PS00518">
    <property type="entry name" value="ZF_RING_1"/>
    <property type="match status" value="1"/>
</dbReference>
<dbReference type="InterPro" id="IPR047134">
    <property type="entry name" value="RNF4"/>
</dbReference>
<feature type="compositionally biased region" description="Basic and acidic residues" evidence="5">
    <location>
        <begin position="463"/>
        <end position="478"/>
    </location>
</feature>
<dbReference type="Gene3D" id="3.30.40.10">
    <property type="entry name" value="Zinc/RING finger domain, C3HC4 (zinc finger)"/>
    <property type="match status" value="1"/>
</dbReference>
<name>A0A0D2HTU9_CLAB1</name>
<keyword evidence="3" id="KW-0862">Zinc</keyword>
<feature type="region of interest" description="Disordered" evidence="5">
    <location>
        <begin position="238"/>
        <end position="307"/>
    </location>
</feature>
<evidence type="ECO:0000256" key="2">
    <source>
        <dbReference type="ARBA" id="ARBA00022771"/>
    </source>
</evidence>
<dbReference type="SUPFAM" id="SSF57850">
    <property type="entry name" value="RING/U-box"/>
    <property type="match status" value="1"/>
</dbReference>
<feature type="region of interest" description="Disordered" evidence="5">
    <location>
        <begin position="1"/>
        <end position="53"/>
    </location>
</feature>
<keyword evidence="1" id="KW-0479">Metal-binding</keyword>
<organism evidence="7 8">
    <name type="scientific">Cladophialophora bantiana (strain ATCC 10958 / CBS 173.52 / CDC B-1940 / NIH 8579)</name>
    <name type="common">Xylohypha bantiana</name>
    <dbReference type="NCBI Taxonomy" id="1442370"/>
    <lineage>
        <taxon>Eukaryota</taxon>
        <taxon>Fungi</taxon>
        <taxon>Dikarya</taxon>
        <taxon>Ascomycota</taxon>
        <taxon>Pezizomycotina</taxon>
        <taxon>Eurotiomycetes</taxon>
        <taxon>Chaetothyriomycetidae</taxon>
        <taxon>Chaetothyriales</taxon>
        <taxon>Herpotrichiellaceae</taxon>
        <taxon>Cladophialophora</taxon>
    </lineage>
</organism>
<evidence type="ECO:0000256" key="3">
    <source>
        <dbReference type="ARBA" id="ARBA00022833"/>
    </source>
</evidence>
<feature type="compositionally biased region" description="Basic and acidic residues" evidence="5">
    <location>
        <begin position="238"/>
        <end position="250"/>
    </location>
</feature>
<dbReference type="GeneID" id="27704401"/>
<dbReference type="HOGENOM" id="CLU_556664_0_0_1"/>
<gene>
    <name evidence="7" type="ORF">Z519_11473</name>
</gene>
<dbReference type="InterPro" id="IPR001841">
    <property type="entry name" value="Znf_RING"/>
</dbReference>
<dbReference type="PROSITE" id="PS50089">
    <property type="entry name" value="ZF_RING_2"/>
    <property type="match status" value="1"/>
</dbReference>
<dbReference type="OrthoDB" id="6270329at2759"/>
<feature type="region of interest" description="Disordered" evidence="5">
    <location>
        <begin position="105"/>
        <end position="173"/>
    </location>
</feature>
<evidence type="ECO:0000256" key="1">
    <source>
        <dbReference type="ARBA" id="ARBA00022723"/>
    </source>
</evidence>
<dbReference type="Pfam" id="PF13923">
    <property type="entry name" value="zf-C3HC4_2"/>
    <property type="match status" value="1"/>
</dbReference>
<evidence type="ECO:0000256" key="4">
    <source>
        <dbReference type="PROSITE-ProRule" id="PRU00175"/>
    </source>
</evidence>
<dbReference type="InterPro" id="IPR017907">
    <property type="entry name" value="Znf_RING_CS"/>
</dbReference>
<dbReference type="Proteomes" id="UP000053789">
    <property type="component" value="Unassembled WGS sequence"/>
</dbReference>